<evidence type="ECO:0000256" key="18">
    <source>
        <dbReference type="ARBA" id="ARBA00023184"/>
    </source>
</evidence>
<proteinExistence type="predicted"/>
<organismHost>
    <name type="scientific">Felis catus</name>
    <name type="common">Cat</name>
    <name type="synonym">Felis silvestris catus</name>
    <dbReference type="NCBI Taxonomy" id="9685"/>
</organismHost>
<keyword evidence="14" id="KW-0735">Signal-anchor</keyword>
<evidence type="ECO:0000256" key="1">
    <source>
        <dbReference type="ARBA" id="ARBA00002261"/>
    </source>
</evidence>
<evidence type="ECO:0000256" key="14">
    <source>
        <dbReference type="ARBA" id="ARBA00022968"/>
    </source>
</evidence>
<reference evidence="23" key="1">
    <citation type="submission" date="2018-07" db="EMBL/GenBank/DDBJ databases">
        <title>Viral ecology of feline foamy virus in mountain lions and domestic cats.</title>
        <authorList>
            <person name="Kraberger S."/>
            <person name="Gagne E."/>
            <person name="Malmberg J."/>
            <person name="Logan K."/>
            <person name="Alldredge M."/>
            <person name="Crooks K."/>
            <person name="VandeWoude S."/>
        </authorList>
    </citation>
    <scope>NUCLEOTIDE SEQUENCE</scope>
    <source>
        <strain evidence="23">X1049</strain>
    </source>
</reference>
<dbReference type="Pfam" id="PF03408">
    <property type="entry name" value="Foamy_virus_ENV"/>
    <property type="match status" value="1"/>
</dbReference>
<dbReference type="InterPro" id="IPR005070">
    <property type="entry name" value="Foamy_env"/>
</dbReference>
<evidence type="ECO:0000256" key="21">
    <source>
        <dbReference type="ARBA" id="ARBA00046477"/>
    </source>
</evidence>
<evidence type="ECO:0000256" key="17">
    <source>
        <dbReference type="ARBA" id="ARBA00023180"/>
    </source>
</evidence>
<keyword evidence="11" id="KW-0946">Virion</keyword>
<dbReference type="GO" id="GO:0019031">
    <property type="term" value="C:viral envelope"/>
    <property type="evidence" value="ECO:0007669"/>
    <property type="project" value="UniProtKB-KW"/>
</dbReference>
<keyword evidence="10 22" id="KW-0812">Transmembrane</keyword>
<comment type="subunit">
    <text evidence="21">The mature envelope protein consists of a trimer of SU-TM heterodimers. The N-terminus of leader peptide specifically interacts with Gag protein. This specific interaction between Gag protein and Env glycoprotein may allow particle egress.</text>
</comment>
<keyword evidence="18" id="KW-1038">Host endoplasmic reticulum</keyword>
<evidence type="ECO:0000256" key="10">
    <source>
        <dbReference type="ARBA" id="ARBA00022692"/>
    </source>
</evidence>
<keyword evidence="9" id="KW-0165">Cleavage on pair of basic residues</keyword>
<dbReference type="GO" id="GO:0055036">
    <property type="term" value="C:virion membrane"/>
    <property type="evidence" value="ECO:0007669"/>
    <property type="project" value="UniProtKB-SubCell"/>
</dbReference>
<keyword evidence="17" id="KW-0325">Glycoprotein</keyword>
<evidence type="ECO:0000256" key="5">
    <source>
        <dbReference type="ARBA" id="ARBA00004563"/>
    </source>
</evidence>
<keyword evidence="12" id="KW-1043">Host membrane</keyword>
<evidence type="ECO:0000256" key="3">
    <source>
        <dbReference type="ARBA" id="ARBA00004291"/>
    </source>
</evidence>
<evidence type="ECO:0000256" key="8">
    <source>
        <dbReference type="ARBA" id="ARBA00015457"/>
    </source>
</evidence>
<evidence type="ECO:0000313" key="23">
    <source>
        <dbReference type="EMBL" id="QER91979.1"/>
    </source>
</evidence>
<evidence type="ECO:0000256" key="20">
    <source>
        <dbReference type="ARBA" id="ARBA00029888"/>
    </source>
</evidence>
<gene>
    <name evidence="23" type="primary">env</name>
</gene>
<name>A0A5J6DHE9_FFV</name>
<sequence>MEQEHVMTLKEWMEWNAHKQLQKLQSTHPELHVDIPEDIHLVPEKVPLKMRMRYRCYTLCATSTRIMFWIIFFLLCFSIVTLSTIISILRYQWKEAITHPGPVLNWQVTNSHVTMGGNTSSSSRRRRDIQYHKLPVEVNISGIPQGLFFAPQPKPILHKERTLGLSQVILIDSDTITQGHIKQQKAYLVSTINEEMEQLQKTVLPFDLPTKDPLTQKEYIEKRCFQKYGHCYVIAFNGNKIWPSQDLIQDQCPLPPRFGNNLKYRNHTIWKYYIPLPFKVSSNWTRVDSYGNIRIGSFKVPDDFRQNATHGIFCSDALYSDWYPRDLPSSVQQSFAQAYITKVLMKRKKQPTLRNIAFPKELSPVGSGMLFRPFNPYDICNMPRAVLLLNKTYYTFSLWEGDCGYYQHNLTLHPACKNFNRTRQDHPYACRFWKNKYDSESVQCYNNNMCYYRPLYDRTENTEDWGWLAYTNSFPSPICIEEKRVWKKNYTLSSVLAECVNQAMEYGIDEVLSKLDVIFGNLTHQSADEAFIPVNNFTWPKYEKQNKQQKTFCEGRKNRRQRRSVSTENLRRMQEAGLGLANTITTVAKISDLNDQKLAKGVHLLRDHVVTLMEANLDDIVSLGEGIQIEHIHNHLTSLKLLTLENRIDWRFINDSWIQEELGVSDNIMKVIRKTARCIPYNVKQTRNLNTSTAWEIYLYYEIIIPTTIYTQNWNIKNLGHLVRNARYLSKVWIQQPFEVLNQECGTNIYLHMEECVDQDYIICEEVIELPPCGNRTGSDCPVLTKPLTDEYLEIEPLKNGSYLVLSSTTDCGIPAYVPVVITVNDTISCFDKEFKRPLKQELRVTKYAPSVPQLELRVPRLTSLIAKIKGIQIEITSSWETIKEQVARAKAELLRLDLHEGDYPEWLQLLGKATKDVWPTISNFVSGVSNFIKDTAGGIFGTAFSFLGYVKPVLLGFVIIFCIILIIKVIGWLQNTQKKDQ</sequence>
<comment type="function">
    <text evidence="19">The transmembrane protein (TM) acts as a class I viral fusion protein. Under the current model, the protein has at least 3 conformational states: pre-fusion native state, pre-hairpin intermediate state, and post-fusion hairpin state. During viral and target cell membrane fusion, the coiled coil regions (heptad repeats) assume a trimer-of-hairpins structure, positioning the fusion peptide in close proximity to the C-terminal region of the ectodomain. The formation of this structure appears to drive apposition and subsequent fusion of viral and target cell membranes. Membranes fusion leads to delivery of the nucleocapsid into the cytoplasm.</text>
</comment>
<evidence type="ECO:0000256" key="15">
    <source>
        <dbReference type="ARBA" id="ARBA00022989"/>
    </source>
</evidence>
<protein>
    <recommendedName>
        <fullName evidence="8">Envelope glycoprotein gp130</fullName>
    </recommendedName>
    <alternativeName>
        <fullName evidence="20">Env polyprotein</fullName>
    </alternativeName>
</protein>
<evidence type="ECO:0000256" key="11">
    <source>
        <dbReference type="ARBA" id="ARBA00022844"/>
    </source>
</evidence>
<dbReference type="GO" id="GO:0044167">
    <property type="term" value="C:host cell endoplasmic reticulum membrane"/>
    <property type="evidence" value="ECO:0007669"/>
    <property type="project" value="UniProtKB-SubCell"/>
</dbReference>
<evidence type="ECO:0000256" key="9">
    <source>
        <dbReference type="ARBA" id="ARBA00022685"/>
    </source>
</evidence>
<comment type="subcellular location">
    <subcellularLocation>
        <location evidence="3">Host endoplasmic reticulum membrane</location>
        <topology evidence="3">Peripheral membrane protein</topology>
    </subcellularLocation>
    <subcellularLocation>
        <location evidence="4">Host endoplasmic reticulum membrane</location>
        <topology evidence="4">Single-pass type I membrane protein</topology>
    </subcellularLocation>
    <subcellularLocation>
        <location evidence="6">Host endoplasmic reticulum membrane</location>
        <topology evidence="6">Single-pass type II membrane protein</topology>
    </subcellularLocation>
    <subcellularLocation>
        <location evidence="7">Virion membrane</location>
        <topology evidence="7">Peripheral membrane protein</topology>
    </subcellularLocation>
    <subcellularLocation>
        <location evidence="5">Virion membrane</location>
        <topology evidence="5">Single-pass type I membrane protein</topology>
    </subcellularLocation>
    <subcellularLocation>
        <location evidence="2">Virion membrane</location>
        <topology evidence="2">Single-pass type II membrane protein</topology>
    </subcellularLocation>
</comment>
<feature type="transmembrane region" description="Helical" evidence="22">
    <location>
        <begin position="66"/>
        <end position="89"/>
    </location>
</feature>
<evidence type="ECO:0000256" key="7">
    <source>
        <dbReference type="ARBA" id="ARBA00004650"/>
    </source>
</evidence>
<evidence type="ECO:0000256" key="6">
    <source>
        <dbReference type="ARBA" id="ARBA00004641"/>
    </source>
</evidence>
<evidence type="ECO:0000256" key="2">
    <source>
        <dbReference type="ARBA" id="ARBA00004208"/>
    </source>
</evidence>
<organism evidence="23">
    <name type="scientific">Feline foamy virus</name>
    <name type="common">FFV</name>
    <name type="synonym">Feline syncytial virus</name>
    <dbReference type="NCBI Taxonomy" id="53182"/>
    <lineage>
        <taxon>Viruses</taxon>
        <taxon>Riboviria</taxon>
        <taxon>Pararnavirae</taxon>
        <taxon>Artverviricota</taxon>
        <taxon>Revtraviricetes</taxon>
        <taxon>Ortervirales</taxon>
        <taxon>Retroviridae</taxon>
        <taxon>Spumaretrovirinae</taxon>
        <taxon>Felispumavirus</taxon>
        <taxon>Felispumavirus felcat</taxon>
    </lineage>
</organism>
<evidence type="ECO:0000256" key="13">
    <source>
        <dbReference type="ARBA" id="ARBA00022879"/>
    </source>
</evidence>
<evidence type="ECO:0000256" key="19">
    <source>
        <dbReference type="ARBA" id="ARBA00024648"/>
    </source>
</evidence>
<feature type="transmembrane region" description="Helical" evidence="22">
    <location>
        <begin position="954"/>
        <end position="974"/>
    </location>
</feature>
<dbReference type="EMBL" id="MH633271">
    <property type="protein sequence ID" value="QER91979.1"/>
    <property type="molecule type" value="Genomic_DNA"/>
</dbReference>
<evidence type="ECO:0000256" key="12">
    <source>
        <dbReference type="ARBA" id="ARBA00022870"/>
    </source>
</evidence>
<accession>A0A5J6DHE9</accession>
<comment type="function">
    <text evidence="1">The leader peptide is a component of released, infectious virions and is required for particle budding.</text>
</comment>
<evidence type="ECO:0000256" key="16">
    <source>
        <dbReference type="ARBA" id="ARBA00023136"/>
    </source>
</evidence>
<keyword evidence="15 22" id="KW-1133">Transmembrane helix</keyword>
<evidence type="ECO:0000256" key="22">
    <source>
        <dbReference type="SAM" id="Phobius"/>
    </source>
</evidence>
<keyword evidence="16 22" id="KW-0472">Membrane</keyword>
<evidence type="ECO:0000256" key="4">
    <source>
        <dbReference type="ARBA" id="ARBA00004482"/>
    </source>
</evidence>
<keyword evidence="13 23" id="KW-0261">Viral envelope protein</keyword>